<dbReference type="GO" id="GO:0015074">
    <property type="term" value="P:DNA integration"/>
    <property type="evidence" value="ECO:0007669"/>
    <property type="project" value="InterPro"/>
</dbReference>
<keyword evidence="2" id="KW-1185">Reference proteome</keyword>
<dbReference type="Proteomes" id="UP000429958">
    <property type="component" value="Unassembled WGS sequence"/>
</dbReference>
<dbReference type="RefSeq" id="WP_154472548.1">
    <property type="nucleotide sequence ID" value="NZ_VUMD01000008.1"/>
</dbReference>
<comment type="caution">
    <text evidence="1">The sequence shown here is derived from an EMBL/GenBank/DDBJ whole genome shotgun (WGS) entry which is preliminary data.</text>
</comment>
<name>A0A7X2NLK6_9CLOT</name>
<accession>A0A7X2NLK6</accession>
<evidence type="ECO:0000313" key="2">
    <source>
        <dbReference type="Proteomes" id="UP000429958"/>
    </source>
</evidence>
<dbReference type="AlphaFoldDB" id="A0A7X2NLK6"/>
<dbReference type="EMBL" id="VUMD01000008">
    <property type="protein sequence ID" value="MSS37125.1"/>
    <property type="molecule type" value="Genomic_DNA"/>
</dbReference>
<reference evidence="1 2" key="1">
    <citation type="submission" date="2019-08" db="EMBL/GenBank/DDBJ databases">
        <title>In-depth cultivation of the pig gut microbiome towards novel bacterial diversity and tailored functional studies.</title>
        <authorList>
            <person name="Wylensek D."/>
            <person name="Hitch T.C.A."/>
            <person name="Clavel T."/>
        </authorList>
    </citation>
    <scope>NUCLEOTIDE SEQUENCE [LARGE SCALE GENOMIC DNA]</scope>
    <source>
        <strain evidence="1 2">WCA-389-WT-23D1</strain>
    </source>
</reference>
<gene>
    <name evidence="1" type="ORF">FYJ39_11180</name>
</gene>
<sequence>MKFAIEQYIKYCNEYGMKEKWGWMSPVQYRRKLLVVQK</sequence>
<evidence type="ECO:0000313" key="1">
    <source>
        <dbReference type="EMBL" id="MSS37125.1"/>
    </source>
</evidence>
<proteinExistence type="predicted"/>
<organism evidence="1 2">
    <name type="scientific">Clostridium porci</name>
    <dbReference type="NCBI Taxonomy" id="2605778"/>
    <lineage>
        <taxon>Bacteria</taxon>
        <taxon>Bacillati</taxon>
        <taxon>Bacillota</taxon>
        <taxon>Clostridia</taxon>
        <taxon>Eubacteriales</taxon>
        <taxon>Clostridiaceae</taxon>
        <taxon>Clostridium</taxon>
    </lineage>
</organism>
<protein>
    <submittedName>
        <fullName evidence="1">IS3 family transposase</fullName>
    </submittedName>
</protein>